<feature type="compositionally biased region" description="Low complexity" evidence="1">
    <location>
        <begin position="671"/>
        <end position="681"/>
    </location>
</feature>
<dbReference type="Proteomes" id="UP000028725">
    <property type="component" value="Unassembled WGS sequence"/>
</dbReference>
<dbReference type="RefSeq" id="WP_044186962.1">
    <property type="nucleotide sequence ID" value="NZ_JMCB01000004.1"/>
</dbReference>
<organism evidence="2 3">
    <name type="scientific">Hyalangium minutum</name>
    <dbReference type="NCBI Taxonomy" id="394096"/>
    <lineage>
        <taxon>Bacteria</taxon>
        <taxon>Pseudomonadati</taxon>
        <taxon>Myxococcota</taxon>
        <taxon>Myxococcia</taxon>
        <taxon>Myxococcales</taxon>
        <taxon>Cystobacterineae</taxon>
        <taxon>Archangiaceae</taxon>
        <taxon>Hyalangium</taxon>
    </lineage>
</organism>
<keyword evidence="3" id="KW-1185">Reference proteome</keyword>
<name>A0A085WPK2_9BACT</name>
<dbReference type="PATRIC" id="fig|394096.3.peg.2689"/>
<feature type="compositionally biased region" description="Pro residues" evidence="1">
    <location>
        <begin position="649"/>
        <end position="658"/>
    </location>
</feature>
<dbReference type="OrthoDB" id="5476541at2"/>
<evidence type="ECO:0000256" key="1">
    <source>
        <dbReference type="SAM" id="MobiDB-lite"/>
    </source>
</evidence>
<reference evidence="2 3" key="1">
    <citation type="submission" date="2014-04" db="EMBL/GenBank/DDBJ databases">
        <title>Genome assembly of Hyalangium minutum DSM 14724.</title>
        <authorList>
            <person name="Sharma G."/>
            <person name="Subramanian S."/>
        </authorList>
    </citation>
    <scope>NUCLEOTIDE SEQUENCE [LARGE SCALE GENOMIC DNA]</scope>
    <source>
        <strain evidence="2 3">DSM 14724</strain>
    </source>
</reference>
<dbReference type="InterPro" id="IPR011042">
    <property type="entry name" value="6-blade_b-propeller_TolB-like"/>
</dbReference>
<evidence type="ECO:0000313" key="3">
    <source>
        <dbReference type="Proteomes" id="UP000028725"/>
    </source>
</evidence>
<dbReference type="AlphaFoldDB" id="A0A085WPK2"/>
<dbReference type="PANTHER" id="PTHR24216:SF65">
    <property type="entry name" value="PAXILLIN-LIKE PROTEIN 1"/>
    <property type="match status" value="1"/>
</dbReference>
<sequence>MHSLRRPPRGSPLLALVLLLASGCAFVSPRFSQEVQASFARDDMRKLTTRSMELYYPEHLKPAALRVAARVEACVDRLRDLSWSKRPRNRLLIYMTSAGFNNAYVQPDLVSTPQQMVMPSHMSLELFNLMDLGETELGDVGCHEAVHYVQMQQEEGLWWGINFTTGGILQPNIFTESWFLEGLATYYEGHFDKQTGRPHSPIWRGTFEAMAQAHGGDLNAGHLSPEHREADPFGGSYLTGSHFIAWLVRTYGEKKLWMLIHEQGQSWAPPFGVTLRFRRVYGKSIGALFDDFTASLTQELARRERPSSQAVLVKDAGYFSRLAASPSDGAMALLFAGREETPHLTVRERDGSVRFSKDLTLLLPGRKWIVSTPSAMSGLSFTRDGSLLYLVGADIDSVGAFMSRVWRVDARTGEVLQTWEISDGLGGSVTPDGKGYVFVDVKNGDIANLVRLNLETGQQEPLTRFENHVSLGAPAVSPDGQRVVFAMRGPDGWDLALRGQDGSVRWLTRDGKFNYSPQWVDDDQVLFLREHEERLQAHLLKLSTGELARVTDAPHLVMDAQPVGNGQIAFLNRDGFNFSLDRAPLVAMETSAPQPVAAPAPAPAAPPAPEVAAPPETPPSESAASPAEGFAEYPSPPAPSDSATEAPAPEAPAPPAPPTTDAAPSSPPPASATGPLAEAPIAEPPPQTSKEVEVLSDAPYSPLERLAYPELRVPFVLAYVDEDTEELRVQGLISLAGQDRLGFHAWAINASYDSGAKNTTLSLNYGNAQLAPWYLLTTVGYSKDDDQRDIQAFLSASRTFWTTPVSFGLFGMRRLYNRRDDDGLPVRTSLFGPEISTAYFAGAGTPYGGPQKGLGFSLSAGVFPRAFESTSTMGDVRAEVETYLGGLPFLKRDNLHLSVAGRFLPGAPTTLLEVGGITSGNPLYLSEPGRGPSIPRQYQPGTSFTEYLRGYEDFSVLARHAVVGNALYKYRFIVDYGWASTVYLLPSLFVNQFEVEGFGSWARTDFRQNLRAAGGAARLQLTLGGLVSLGLYYQYAQRFDRGLGPLHLVGLSL</sequence>
<feature type="compositionally biased region" description="Pro residues" evidence="1">
    <location>
        <begin position="596"/>
        <end position="609"/>
    </location>
</feature>
<gene>
    <name evidence="2" type="ORF">DB31_6590</name>
</gene>
<dbReference type="PANTHER" id="PTHR24216">
    <property type="entry name" value="PAXILLIN-RELATED"/>
    <property type="match status" value="1"/>
</dbReference>
<dbReference type="Gene3D" id="2.120.10.30">
    <property type="entry name" value="TolB, C-terminal domain"/>
    <property type="match status" value="1"/>
</dbReference>
<dbReference type="PROSITE" id="PS51257">
    <property type="entry name" value="PROKAR_LIPOPROTEIN"/>
    <property type="match status" value="1"/>
</dbReference>
<protein>
    <recommendedName>
        <fullName evidence="4">TolB protein protein</fullName>
    </recommendedName>
</protein>
<evidence type="ECO:0008006" key="4">
    <source>
        <dbReference type="Google" id="ProtNLM"/>
    </source>
</evidence>
<feature type="compositionally biased region" description="Low complexity" evidence="1">
    <location>
        <begin position="610"/>
        <end position="628"/>
    </location>
</feature>
<accession>A0A085WPK2</accession>
<dbReference type="EMBL" id="JMCB01000004">
    <property type="protein sequence ID" value="KFE69615.1"/>
    <property type="molecule type" value="Genomic_DNA"/>
</dbReference>
<evidence type="ECO:0000313" key="2">
    <source>
        <dbReference type="EMBL" id="KFE69615.1"/>
    </source>
</evidence>
<proteinExistence type="predicted"/>
<dbReference type="STRING" id="394096.DB31_6590"/>
<feature type="region of interest" description="Disordered" evidence="1">
    <location>
        <begin position="592"/>
        <end position="694"/>
    </location>
</feature>
<comment type="caution">
    <text evidence="2">The sequence shown here is derived from an EMBL/GenBank/DDBJ whole genome shotgun (WGS) entry which is preliminary data.</text>
</comment>
<dbReference type="SUPFAM" id="SSF82171">
    <property type="entry name" value="DPP6 N-terminal domain-like"/>
    <property type="match status" value="1"/>
</dbReference>